<dbReference type="SUPFAM" id="SSF51215">
    <property type="entry name" value="Regulatory protein AraC"/>
    <property type="match status" value="1"/>
</dbReference>
<keyword evidence="6" id="KW-1185">Reference proteome</keyword>
<dbReference type="InterPro" id="IPR003313">
    <property type="entry name" value="AraC-bd"/>
</dbReference>
<gene>
    <name evidence="5" type="ORF">CLV59_10659</name>
</gene>
<sequence length="283" mass="33167">MYISNLFQPFEVEYKELNECPLALHRNTFFELIYIIRGEGVQHVNDNSFLYSGDHLFLVTPQSRHHFEVKTTTTFLVVKFNDIYLRAQQSQDLYSNLNDWIRNIEYIFQHNTHRPGCILHQVQDKPLVKAITDGIIRELLGEHPFRQEVIQQLVNTLITIVARNVSAHIAAGAEPSAAVSQEIIHYIHQHIYHPEKLKAEQLAAHFHISQNYISEYFKKHTGENLLQFITNYKLRLVETRLQYSALRISEIAYELGFTDESHLNRTFKKYKGMTPSAFRKSRP</sequence>
<dbReference type="InterPro" id="IPR037923">
    <property type="entry name" value="HTH-like"/>
</dbReference>
<reference evidence="5 6" key="1">
    <citation type="submission" date="2018-06" db="EMBL/GenBank/DDBJ databases">
        <title>Genomic Encyclopedia of Archaeal and Bacterial Type Strains, Phase II (KMG-II): from individual species to whole genera.</title>
        <authorList>
            <person name="Goeker M."/>
        </authorList>
    </citation>
    <scope>NUCLEOTIDE SEQUENCE [LARGE SCALE GENOMIC DNA]</scope>
    <source>
        <strain evidence="5 6">DSM 29821</strain>
    </source>
</reference>
<dbReference type="PROSITE" id="PS00041">
    <property type="entry name" value="HTH_ARAC_FAMILY_1"/>
    <property type="match status" value="1"/>
</dbReference>
<dbReference type="RefSeq" id="WP_111593482.1">
    <property type="nucleotide sequence ID" value="NZ_QLMA01000006.1"/>
</dbReference>
<dbReference type="PANTHER" id="PTHR43280:SF28">
    <property type="entry name" value="HTH-TYPE TRANSCRIPTIONAL ACTIVATOR RHAS"/>
    <property type="match status" value="1"/>
</dbReference>
<evidence type="ECO:0000313" key="6">
    <source>
        <dbReference type="Proteomes" id="UP000249819"/>
    </source>
</evidence>
<dbReference type="PRINTS" id="PR00032">
    <property type="entry name" value="HTHARAC"/>
</dbReference>
<dbReference type="Gene3D" id="1.10.10.60">
    <property type="entry name" value="Homeodomain-like"/>
    <property type="match status" value="2"/>
</dbReference>
<dbReference type="PANTHER" id="PTHR43280">
    <property type="entry name" value="ARAC-FAMILY TRANSCRIPTIONAL REGULATOR"/>
    <property type="match status" value="1"/>
</dbReference>
<keyword evidence="2" id="KW-0238">DNA-binding</keyword>
<feature type="domain" description="HTH araC/xylS-type" evidence="4">
    <location>
        <begin position="181"/>
        <end position="281"/>
    </location>
</feature>
<evidence type="ECO:0000313" key="5">
    <source>
        <dbReference type="EMBL" id="RAJ78999.1"/>
    </source>
</evidence>
<dbReference type="AlphaFoldDB" id="A0A327VSW5"/>
<protein>
    <submittedName>
        <fullName evidence="5">AraC-like protein</fullName>
    </submittedName>
</protein>
<dbReference type="OrthoDB" id="636258at2"/>
<evidence type="ECO:0000256" key="2">
    <source>
        <dbReference type="ARBA" id="ARBA00023125"/>
    </source>
</evidence>
<dbReference type="InterPro" id="IPR018060">
    <property type="entry name" value="HTH_AraC"/>
</dbReference>
<dbReference type="Pfam" id="PF12833">
    <property type="entry name" value="HTH_18"/>
    <property type="match status" value="1"/>
</dbReference>
<evidence type="ECO:0000256" key="1">
    <source>
        <dbReference type="ARBA" id="ARBA00023015"/>
    </source>
</evidence>
<dbReference type="Proteomes" id="UP000249819">
    <property type="component" value="Unassembled WGS sequence"/>
</dbReference>
<keyword evidence="1" id="KW-0805">Transcription regulation</keyword>
<dbReference type="GO" id="GO:0003700">
    <property type="term" value="F:DNA-binding transcription factor activity"/>
    <property type="evidence" value="ECO:0007669"/>
    <property type="project" value="InterPro"/>
</dbReference>
<dbReference type="Pfam" id="PF02311">
    <property type="entry name" value="AraC_binding"/>
    <property type="match status" value="1"/>
</dbReference>
<evidence type="ECO:0000256" key="3">
    <source>
        <dbReference type="ARBA" id="ARBA00023163"/>
    </source>
</evidence>
<organism evidence="5 6">
    <name type="scientific">Chitinophaga dinghuensis</name>
    <dbReference type="NCBI Taxonomy" id="1539050"/>
    <lineage>
        <taxon>Bacteria</taxon>
        <taxon>Pseudomonadati</taxon>
        <taxon>Bacteroidota</taxon>
        <taxon>Chitinophagia</taxon>
        <taxon>Chitinophagales</taxon>
        <taxon>Chitinophagaceae</taxon>
        <taxon>Chitinophaga</taxon>
    </lineage>
</organism>
<dbReference type="InterPro" id="IPR014710">
    <property type="entry name" value="RmlC-like_jellyroll"/>
</dbReference>
<name>A0A327VSW5_9BACT</name>
<dbReference type="SMART" id="SM00342">
    <property type="entry name" value="HTH_ARAC"/>
    <property type="match status" value="1"/>
</dbReference>
<dbReference type="SUPFAM" id="SSF46689">
    <property type="entry name" value="Homeodomain-like"/>
    <property type="match status" value="2"/>
</dbReference>
<proteinExistence type="predicted"/>
<dbReference type="Gene3D" id="2.60.120.10">
    <property type="entry name" value="Jelly Rolls"/>
    <property type="match status" value="1"/>
</dbReference>
<comment type="caution">
    <text evidence="5">The sequence shown here is derived from an EMBL/GenBank/DDBJ whole genome shotgun (WGS) entry which is preliminary data.</text>
</comment>
<evidence type="ECO:0000259" key="4">
    <source>
        <dbReference type="PROSITE" id="PS01124"/>
    </source>
</evidence>
<dbReference type="InterPro" id="IPR020449">
    <property type="entry name" value="Tscrpt_reg_AraC-type_HTH"/>
</dbReference>
<dbReference type="PROSITE" id="PS01124">
    <property type="entry name" value="HTH_ARAC_FAMILY_2"/>
    <property type="match status" value="1"/>
</dbReference>
<dbReference type="InterPro" id="IPR009057">
    <property type="entry name" value="Homeodomain-like_sf"/>
</dbReference>
<accession>A0A327VSW5</accession>
<dbReference type="GO" id="GO:0043565">
    <property type="term" value="F:sequence-specific DNA binding"/>
    <property type="evidence" value="ECO:0007669"/>
    <property type="project" value="InterPro"/>
</dbReference>
<dbReference type="EMBL" id="QLMA01000006">
    <property type="protein sequence ID" value="RAJ78999.1"/>
    <property type="molecule type" value="Genomic_DNA"/>
</dbReference>
<dbReference type="InterPro" id="IPR018062">
    <property type="entry name" value="HTH_AraC-typ_CS"/>
</dbReference>
<keyword evidence="3" id="KW-0804">Transcription</keyword>